<proteinExistence type="predicted"/>
<feature type="domain" description="DinB-like" evidence="2">
    <location>
        <begin position="198"/>
        <end position="323"/>
    </location>
</feature>
<evidence type="ECO:0000313" key="4">
    <source>
        <dbReference type="Proteomes" id="UP000179157"/>
    </source>
</evidence>
<accession>A0A1F5URP5</accession>
<dbReference type="Gene3D" id="1.20.120.450">
    <property type="entry name" value="dinb family like domain"/>
    <property type="match status" value="2"/>
</dbReference>
<reference evidence="3 4" key="1">
    <citation type="journal article" date="2016" name="Nat. Commun.">
        <title>Thousands of microbial genomes shed light on interconnected biogeochemical processes in an aquifer system.</title>
        <authorList>
            <person name="Anantharaman K."/>
            <person name="Brown C.T."/>
            <person name="Hug L.A."/>
            <person name="Sharon I."/>
            <person name="Castelle C.J."/>
            <person name="Probst A.J."/>
            <person name="Thomas B.C."/>
            <person name="Singh A."/>
            <person name="Wilkins M.J."/>
            <person name="Karaoz U."/>
            <person name="Brodie E.L."/>
            <person name="Williams K.H."/>
            <person name="Hubbard S.S."/>
            <person name="Banfield J.F."/>
        </authorList>
    </citation>
    <scope>NUCLEOTIDE SEQUENCE [LARGE SCALE GENOMIC DNA]</scope>
    <source>
        <strain evidence="4">RBG_16_55_9</strain>
    </source>
</reference>
<dbReference type="InterPro" id="IPR034660">
    <property type="entry name" value="DinB/YfiT-like"/>
</dbReference>
<comment type="caution">
    <text evidence="3">The sequence shown here is derived from an EMBL/GenBank/DDBJ whole genome shotgun (WGS) entry which is preliminary data.</text>
</comment>
<evidence type="ECO:0000313" key="3">
    <source>
        <dbReference type="EMBL" id="OGF53838.1"/>
    </source>
</evidence>
<dbReference type="AlphaFoldDB" id="A0A1F5URP5"/>
<protein>
    <recommendedName>
        <fullName evidence="2">DinB-like domain-containing protein</fullName>
    </recommendedName>
</protein>
<organism evidence="3 4">
    <name type="scientific">Fraserbacteria sp. (strain RBG_16_55_9)</name>
    <dbReference type="NCBI Taxonomy" id="1817864"/>
    <lineage>
        <taxon>Bacteria</taxon>
        <taxon>Candidatus Fraseribacteriota</taxon>
    </lineage>
</organism>
<gene>
    <name evidence="3" type="ORF">A2Z21_10330</name>
</gene>
<sequence length="335" mass="37705">MVIREMLDEIWKYNSWVEPMSTLLNSWTPEQADRPLPKGIPSVTQIVNHTAFWGEVAARRLAGRSLDDLMTQFDDAHDGLAPSSMPRWPQAAENYRKQRSAVVAALEQLSDDELTRPVPGEDFTLIWPAVGRAIHDTYHGGQLALLYEMTGHELPSASAETAAPAASIKSGAKALFKEFLLELMHNSWAGTMWLHPAEKVLADVSPALANWRVSESVHTMTEIVYHMAFWEEYVTRHLRGESTGDMPRAEQANGPGREPSGMPDWSEVREGLFTQHRALRKTLTALKEGDLFTVRDQMPAAYTPMYRLVSGVIIHDSYHLGQLVLLQQMLRHKGR</sequence>
<evidence type="ECO:0000256" key="1">
    <source>
        <dbReference type="SAM" id="MobiDB-lite"/>
    </source>
</evidence>
<dbReference type="SUPFAM" id="SSF109854">
    <property type="entry name" value="DinB/YfiT-like putative metalloenzymes"/>
    <property type="match status" value="2"/>
</dbReference>
<dbReference type="EMBL" id="MFGX01000094">
    <property type="protein sequence ID" value="OGF53838.1"/>
    <property type="molecule type" value="Genomic_DNA"/>
</dbReference>
<dbReference type="Pfam" id="PF12867">
    <property type="entry name" value="DinB_2"/>
    <property type="match status" value="2"/>
</dbReference>
<evidence type="ECO:0000259" key="2">
    <source>
        <dbReference type="Pfam" id="PF12867"/>
    </source>
</evidence>
<name>A0A1F5URP5_FRAXR</name>
<feature type="domain" description="DinB-like" evidence="2">
    <location>
        <begin position="21"/>
        <end position="143"/>
    </location>
</feature>
<dbReference type="Proteomes" id="UP000179157">
    <property type="component" value="Unassembled WGS sequence"/>
</dbReference>
<feature type="region of interest" description="Disordered" evidence="1">
    <location>
        <begin position="241"/>
        <end position="265"/>
    </location>
</feature>
<dbReference type="InterPro" id="IPR024775">
    <property type="entry name" value="DinB-like"/>
</dbReference>